<feature type="compositionally biased region" description="Basic and acidic residues" evidence="3">
    <location>
        <begin position="985"/>
        <end position="1001"/>
    </location>
</feature>
<evidence type="ECO:0000256" key="3">
    <source>
        <dbReference type="SAM" id="MobiDB-lite"/>
    </source>
</evidence>
<dbReference type="InterPro" id="IPR035992">
    <property type="entry name" value="Ricin_B-like_lectins"/>
</dbReference>
<proteinExistence type="inferred from homology"/>
<feature type="compositionally biased region" description="Polar residues" evidence="3">
    <location>
        <begin position="1074"/>
        <end position="1106"/>
    </location>
</feature>
<evidence type="ECO:0000313" key="6">
    <source>
        <dbReference type="Proteomes" id="UP000694427"/>
    </source>
</evidence>
<dbReference type="SMART" id="SM00247">
    <property type="entry name" value="XTALbg"/>
    <property type="match status" value="6"/>
</dbReference>
<feature type="domain" description="Beta/gamma crystallin 'Greek key'" evidence="4">
    <location>
        <begin position="1887"/>
        <end position="1929"/>
    </location>
</feature>
<name>A0A8C1M5Y8_CYPCA</name>
<feature type="region of interest" description="Disordered" evidence="3">
    <location>
        <begin position="965"/>
        <end position="1002"/>
    </location>
</feature>
<reference evidence="5" key="1">
    <citation type="submission" date="2025-08" db="UniProtKB">
        <authorList>
            <consortium name="Ensembl"/>
        </authorList>
    </citation>
    <scope>IDENTIFICATION</scope>
</reference>
<feature type="region of interest" description="Disordered" evidence="3">
    <location>
        <begin position="114"/>
        <end position="246"/>
    </location>
</feature>
<reference evidence="5" key="2">
    <citation type="submission" date="2025-09" db="UniProtKB">
        <authorList>
            <consortium name="Ensembl"/>
        </authorList>
    </citation>
    <scope>IDENTIFICATION</scope>
</reference>
<dbReference type="SUPFAM" id="SSF50370">
    <property type="entry name" value="Ricin B-like lectins"/>
    <property type="match status" value="1"/>
</dbReference>
<feature type="region of interest" description="Disordered" evidence="3">
    <location>
        <begin position="1440"/>
        <end position="1460"/>
    </location>
</feature>
<dbReference type="Pfam" id="PF00030">
    <property type="entry name" value="Crystall"/>
    <property type="match status" value="6"/>
</dbReference>
<dbReference type="SUPFAM" id="SSF49695">
    <property type="entry name" value="gamma-Crystallin-like"/>
    <property type="match status" value="3"/>
</dbReference>
<feature type="compositionally biased region" description="Basic and acidic residues" evidence="3">
    <location>
        <begin position="1134"/>
        <end position="1169"/>
    </location>
</feature>
<feature type="domain" description="Beta/gamma crystallin 'Greek key'" evidence="4">
    <location>
        <begin position="1840"/>
        <end position="1886"/>
    </location>
</feature>
<dbReference type="Ensembl" id="ENSCCRT00010080597.1">
    <property type="protein sequence ID" value="ENSCCRP00010072877.1"/>
    <property type="gene ID" value="ENSCCRG00010031647.1"/>
</dbReference>
<evidence type="ECO:0000256" key="1">
    <source>
        <dbReference type="ARBA" id="ARBA00009646"/>
    </source>
</evidence>
<feature type="compositionally biased region" description="Basic and acidic residues" evidence="3">
    <location>
        <begin position="599"/>
        <end position="609"/>
    </location>
</feature>
<dbReference type="InterPro" id="IPR011024">
    <property type="entry name" value="G_crystallin-like"/>
</dbReference>
<organism evidence="5 6">
    <name type="scientific">Cyprinus carpio</name>
    <name type="common">Common carp</name>
    <dbReference type="NCBI Taxonomy" id="7962"/>
    <lineage>
        <taxon>Eukaryota</taxon>
        <taxon>Metazoa</taxon>
        <taxon>Chordata</taxon>
        <taxon>Craniata</taxon>
        <taxon>Vertebrata</taxon>
        <taxon>Euteleostomi</taxon>
        <taxon>Actinopterygii</taxon>
        <taxon>Neopterygii</taxon>
        <taxon>Teleostei</taxon>
        <taxon>Ostariophysi</taxon>
        <taxon>Cypriniformes</taxon>
        <taxon>Cyprinidae</taxon>
        <taxon>Cyprininae</taxon>
        <taxon>Cyprinus</taxon>
    </lineage>
</organism>
<dbReference type="PROSITE" id="PS50915">
    <property type="entry name" value="CRYSTALLIN_BETA_GAMMA"/>
    <property type="match status" value="6"/>
</dbReference>
<evidence type="ECO:0000313" key="5">
    <source>
        <dbReference type="Ensembl" id="ENSCCRP00010072877.1"/>
    </source>
</evidence>
<feature type="region of interest" description="Disordered" evidence="3">
    <location>
        <begin position="405"/>
        <end position="429"/>
    </location>
</feature>
<dbReference type="Gene3D" id="2.60.20.10">
    <property type="entry name" value="Crystallins"/>
    <property type="match status" value="6"/>
</dbReference>
<feature type="domain" description="Beta/gamma crystallin 'Greek key'" evidence="4">
    <location>
        <begin position="2162"/>
        <end position="2203"/>
    </location>
</feature>
<dbReference type="PANTHER" id="PTHR11818:SF50">
    <property type="entry name" value="BETA_GAMMA CRYSTALLIN DOMAIN-CONTAINING PROTEIN 2"/>
    <property type="match status" value="1"/>
</dbReference>
<feature type="region of interest" description="Disordered" evidence="3">
    <location>
        <begin position="44"/>
        <end position="78"/>
    </location>
</feature>
<dbReference type="PROSITE" id="PS50231">
    <property type="entry name" value="RICIN_B_LECTIN"/>
    <property type="match status" value="1"/>
</dbReference>
<keyword evidence="2" id="KW-0677">Repeat</keyword>
<feature type="region of interest" description="Disordered" evidence="3">
    <location>
        <begin position="1072"/>
        <end position="1176"/>
    </location>
</feature>
<accession>A0A8C1M5Y8</accession>
<dbReference type="InterPro" id="IPR050252">
    <property type="entry name" value="Beta/Gamma-Crystallin"/>
</dbReference>
<evidence type="ECO:0000256" key="2">
    <source>
        <dbReference type="ARBA" id="ARBA00022737"/>
    </source>
</evidence>
<feature type="compositionally biased region" description="Polar residues" evidence="3">
    <location>
        <begin position="226"/>
        <end position="246"/>
    </location>
</feature>
<keyword evidence="6" id="KW-1185">Reference proteome</keyword>
<evidence type="ECO:0000259" key="4">
    <source>
        <dbReference type="PROSITE" id="PS50915"/>
    </source>
</evidence>
<dbReference type="PANTHER" id="PTHR11818">
    <property type="entry name" value="BETA/GAMMA CRYSTALLIN"/>
    <property type="match status" value="1"/>
</dbReference>
<sequence length="2339" mass="259345">MAKKSFSTKKSLRNLFSKSEANLKESVEKDDSSKATLKLFKWKSKKSDSLQESLKAARTESGTLGAGDSETQDDERWTKRKTSLFGTVLRSKKVQHSHSESDLRKSKGFAVSLSWKKKKKRDLSQGLSSNSEVPGVKDHISEQEEFDIQEETEQNQVGLKTAVPTPEPSSTSDQSQSQNILSDMSNLNKEDAGFVPSNLDSTSIPFIDSSLSDSDAYQTPPDSPSADKSVQYSNTESKITDSFSPAPNMETAASTVTCIVHKSNIDLNPSGVSLRDDHPFSDFETSKSGISADVEVNTFTTDVTPNEDEIIFQKESHLEHKESKDVTSAILSIHESSTSLMPESSISSIPQSSISSTLHSTTSVILDSFTSNNTVTQSSSLNSYSADTLPEHSSSLPPYIISTEAEDSQTSPANNRNMSASNGDVVNTDTVSSVPDVILSSTLSSSKTTENSLDADNDKKPILSLSNTDVSESDFCSIPKSLPTITVHTTSDSNLLKETNPKINCETISMEAYETNNDFSLTYAIGSVKPSLAEPVLLENESNISLPQSAVSGTYTLNTSTVTFDLSGSSDLISPDHSQRGFSNNMSYSDVETLSEISEQDRISQKNDQAKSTNASETSSDFPDSGISCTLPSEVIPAFIIQPLPHLDVSDQLFSSQTPKREVDTQQTTFKEYEDPEEDVQEASIQVSHELIDQAEITAVLTTRNDLQNKCGPGVEDRSRLDDIYDESHDITSVQDPESEQIIEGQAETTAENMDTGNDFHMSGKEKYGQEVEEQSKLGDIYDEKYVVPSNLEKDTGSEQIMDVLSQEQMLHYKVSETYELVEEKRNGLKMVQSTREASATQGAMEAEVCGGTEVLTGQAEQQIHRLALLKPALPVNQECSPEECTSAPPFSEPVKVSLANSSMETHSHMEICLHPLALHQSSGDITILEDTARCKYQTSIDNHHAEKEEHTSDEETLDIATFLPRTQDSESQEHSSEKISTSHITEETFGHTRDTSHKQGEVTVTKVKIASDYITQRHWVENSESTPDNKKEKEDTAEVNALPDHLLSRSLITGERFIHTSTVLGTVTDESETVNQVETETGSDTDMNSGVSVLSTKLSQPPSSRQGREDTMVVRKVSLVSTDKKGNFGNNERPLDSVRLRDQSEPSRASPELERRWKSLHSNPEEKQSSFTESSDYTFTDSTYLRSSQLSPSYEKGVYTSHFHSPETQPTAFSSETNGSLDNSNWKVVESKVHQRSESYTSGRSRVELSSPVAREGEGEQEIRKTVFDSQAHFDSRLMIVEADDYSSDVFQATRVELIPSPTGPEPDTLSSTSFSEMDNLVDTLKSMERPVRQRVQRTPSNTPFSSLPPIEEDAPISSPTPLSAHIPVSPITEPNLLNGVSSLPLDIGFNWSSHKDMRSPLTLMKEKQLGESPNWGPSMPLRASALNSIVMRRGSLNDLSTEESSTKGLTNGGSSRLENSFFFQPTENGKASNRSLFRAASLPEISPSQERISSATKGSDTLLSSRFERFSYLTSPSNSLSGITETSRISVAPSVQQNSQNTSSFDHKSTVELYRSLPSETLLKNSQPLGLQRSSSLDGGLLMNDTKSFQVNQKPEPERNVLLKYRAFPDAYLTKEKEHGKLNPRPGKMLIYDKPGMTSGRIEVRGDVVDATSWEFTDTISIRVIRGGWVLYEKPEFKGEKIALDEGDIELTNLFGPPDEEVLDQQNGTMQDHGEEDHEAKPRLKRNFVIGSIRRAVRDYSVPEISLFPEENAEGKKVTFRDTSEDSRIFGFPVKANSIIINAGLWLVFAEPFFQGVPRVLEVGGFSTPAAWGVTHPYVGSLHPLKIGEPRVENLFEPKIVLYEKPYFTGKSREIYTSMRDFLSRVDKQQSLFMFSAGSIKVIGGCWVGYEKEGFRGHQYLLEEGEYHDWRVWGGVNSELRSVRVLQADLSEPLLVLYGMPEEENVENEEPTFEVAETVPDVELFGFGINTRSIHVLSGAWVAYSHVDFSGNQYVLEKGFYNSCEDWGSVNNRICSLQPILTAPSEGPSFRNEVLLYSELDFQGTCRVCHQNQGCLPESLSVKSCRVVGGSWVLYGGEKFTGNMYVLSEGDYPNMTSMGIPADSSIRSVKAVPMTFSVPSISLFGLECFEGREVTVDTQIYNMWEEGFNAHFLSVRVNSGCWVLCEHSNYRGRQFLLEPIEITNWNKFSSLSCIGSLYPVRQKQRLFRIKNKETGHYISVQGGVEDMKTGRVVVTEQVEGMSDIWLYQDGLIKNKLARTTSLQVMGNVESGAKVVLWTETRVPVQTWSAQVSGTISSVTFPGMVLDIKGGKTYDKQHLVIREENEEHATQQWELEFV</sequence>
<gene>
    <name evidence="5" type="primary">LOC109045393</name>
</gene>
<feature type="domain" description="Beta/gamma crystallin 'Greek key'" evidence="4">
    <location>
        <begin position="2072"/>
        <end position="2115"/>
    </location>
</feature>
<feature type="compositionally biased region" description="Polar residues" evidence="3">
    <location>
        <begin position="610"/>
        <end position="626"/>
    </location>
</feature>
<dbReference type="InterPro" id="IPR000772">
    <property type="entry name" value="Ricin_B_lectin"/>
</dbReference>
<protein>
    <recommendedName>
        <fullName evidence="4">Beta/gamma crystallin 'Greek key' domain-containing protein</fullName>
    </recommendedName>
</protein>
<feature type="compositionally biased region" description="Basic and acidic residues" evidence="3">
    <location>
        <begin position="1028"/>
        <end position="1037"/>
    </location>
</feature>
<feature type="region of interest" description="Disordered" evidence="3">
    <location>
        <begin position="1019"/>
        <end position="1038"/>
    </location>
</feature>
<dbReference type="SMART" id="SM00458">
    <property type="entry name" value="RICIN"/>
    <property type="match status" value="1"/>
</dbReference>
<dbReference type="InterPro" id="IPR001064">
    <property type="entry name" value="Beta/gamma_crystallin"/>
</dbReference>
<feature type="domain" description="Beta/gamma crystallin 'Greek key'" evidence="4">
    <location>
        <begin position="1669"/>
        <end position="1716"/>
    </location>
</feature>
<feature type="region of interest" description="Disordered" evidence="3">
    <location>
        <begin position="1200"/>
        <end position="1222"/>
    </location>
</feature>
<feature type="compositionally biased region" description="Polar residues" evidence="3">
    <location>
        <begin position="1203"/>
        <end position="1222"/>
    </location>
</feature>
<feature type="compositionally biased region" description="Basic and acidic residues" evidence="3">
    <location>
        <begin position="968"/>
        <end position="978"/>
    </location>
</feature>
<dbReference type="Gene3D" id="2.80.10.50">
    <property type="match status" value="1"/>
</dbReference>
<feature type="compositionally biased region" description="Polar residues" evidence="3">
    <location>
        <begin position="168"/>
        <end position="187"/>
    </location>
</feature>
<feature type="compositionally biased region" description="Polar residues" evidence="3">
    <location>
        <begin position="198"/>
        <end position="217"/>
    </location>
</feature>
<feature type="region of interest" description="Disordered" evidence="3">
    <location>
        <begin position="593"/>
        <end position="626"/>
    </location>
</feature>
<comment type="similarity">
    <text evidence="1">Belongs to the beta/gamma-crystallin family.</text>
</comment>
<feature type="compositionally biased region" description="Polar residues" evidence="3">
    <location>
        <begin position="408"/>
        <end position="429"/>
    </location>
</feature>
<dbReference type="PRINTS" id="PR01367">
    <property type="entry name" value="BGCRYSTALLIN"/>
</dbReference>
<feature type="domain" description="Beta/gamma crystallin 'Greek key'" evidence="4">
    <location>
        <begin position="1981"/>
        <end position="2023"/>
    </location>
</feature>
<dbReference type="Proteomes" id="UP000694427">
    <property type="component" value="Unplaced"/>
</dbReference>
<feature type="region of interest" description="Disordered" evidence="3">
    <location>
        <begin position="1235"/>
        <end position="1262"/>
    </location>
</feature>
<feature type="compositionally biased region" description="Acidic residues" evidence="3">
    <location>
        <begin position="143"/>
        <end position="153"/>
    </location>
</feature>